<name>A0A2W5EVB4_9SPHI</name>
<evidence type="ECO:0000256" key="1">
    <source>
        <dbReference type="SAM" id="Phobius"/>
    </source>
</evidence>
<dbReference type="Proteomes" id="UP000249645">
    <property type="component" value="Unassembled WGS sequence"/>
</dbReference>
<sequence>MLSKEEEDFIEYWKNNRDREKKTFRQLATGLPVGCVLAVAILVSVFSGWDKRADSDINTSLNPSVLIIALLVIVVFIAIFHKKHQWDQHEEQYKILLKKKEREEKKKEMSQQ</sequence>
<keyword evidence="1" id="KW-0812">Transmembrane</keyword>
<keyword evidence="1" id="KW-0472">Membrane</keyword>
<keyword evidence="1" id="KW-1133">Transmembrane helix</keyword>
<protein>
    <submittedName>
        <fullName evidence="2">Uncharacterized protein</fullName>
    </submittedName>
</protein>
<accession>A0A2W5EVB4</accession>
<proteinExistence type="predicted"/>
<dbReference type="EMBL" id="QFOI01000226">
    <property type="protein sequence ID" value="PZP46413.1"/>
    <property type="molecule type" value="Genomic_DNA"/>
</dbReference>
<feature type="transmembrane region" description="Helical" evidence="1">
    <location>
        <begin position="61"/>
        <end position="80"/>
    </location>
</feature>
<dbReference type="AlphaFoldDB" id="A0A2W5EVB4"/>
<evidence type="ECO:0000313" key="2">
    <source>
        <dbReference type="EMBL" id="PZP46413.1"/>
    </source>
</evidence>
<evidence type="ECO:0000313" key="3">
    <source>
        <dbReference type="Proteomes" id="UP000249645"/>
    </source>
</evidence>
<gene>
    <name evidence="2" type="ORF">DI598_12155</name>
</gene>
<comment type="caution">
    <text evidence="2">The sequence shown here is derived from an EMBL/GenBank/DDBJ whole genome shotgun (WGS) entry which is preliminary data.</text>
</comment>
<feature type="transmembrane region" description="Helical" evidence="1">
    <location>
        <begin position="27"/>
        <end position="49"/>
    </location>
</feature>
<organism evidence="2 3">
    <name type="scientific">Pseudopedobacter saltans</name>
    <dbReference type="NCBI Taxonomy" id="151895"/>
    <lineage>
        <taxon>Bacteria</taxon>
        <taxon>Pseudomonadati</taxon>
        <taxon>Bacteroidota</taxon>
        <taxon>Sphingobacteriia</taxon>
        <taxon>Sphingobacteriales</taxon>
        <taxon>Sphingobacteriaceae</taxon>
        <taxon>Pseudopedobacter</taxon>
    </lineage>
</organism>
<reference evidence="2 3" key="1">
    <citation type="submission" date="2017-11" db="EMBL/GenBank/DDBJ databases">
        <title>Infants hospitalized years apart are colonized by the same room-sourced microbial strains.</title>
        <authorList>
            <person name="Brooks B."/>
            <person name="Olm M.R."/>
            <person name="Firek B.A."/>
            <person name="Baker R."/>
            <person name="Thomas B.C."/>
            <person name="Morowitz M.J."/>
            <person name="Banfield J.F."/>
        </authorList>
    </citation>
    <scope>NUCLEOTIDE SEQUENCE [LARGE SCALE GENOMIC DNA]</scope>
    <source>
        <strain evidence="2">S2_009_000_R2_76</strain>
    </source>
</reference>